<dbReference type="Proteomes" id="UP001244640">
    <property type="component" value="Unassembled WGS sequence"/>
</dbReference>
<dbReference type="EMBL" id="JAUTBA010000001">
    <property type="protein sequence ID" value="MDQ1150472.1"/>
    <property type="molecule type" value="Genomic_DNA"/>
</dbReference>
<dbReference type="PROSITE" id="PS51257">
    <property type="entry name" value="PROKAR_LIPOPROTEIN"/>
    <property type="match status" value="1"/>
</dbReference>
<comment type="caution">
    <text evidence="2">The sequence shown here is derived from an EMBL/GenBank/DDBJ whole genome shotgun (WGS) entry which is preliminary data.</text>
</comment>
<organism evidence="2 3">
    <name type="scientific">Sphingobacterium zeae</name>
    <dbReference type="NCBI Taxonomy" id="1776859"/>
    <lineage>
        <taxon>Bacteria</taxon>
        <taxon>Pseudomonadati</taxon>
        <taxon>Bacteroidota</taxon>
        <taxon>Sphingobacteriia</taxon>
        <taxon>Sphingobacteriales</taxon>
        <taxon>Sphingobacteriaceae</taxon>
        <taxon>Sphingobacterium</taxon>
    </lineage>
</organism>
<feature type="transmembrane region" description="Helical" evidence="1">
    <location>
        <begin position="6"/>
        <end position="25"/>
    </location>
</feature>
<evidence type="ECO:0000256" key="1">
    <source>
        <dbReference type="SAM" id="Phobius"/>
    </source>
</evidence>
<gene>
    <name evidence="2" type="ORF">QE382_002456</name>
</gene>
<protein>
    <submittedName>
        <fullName evidence="2">Uncharacterized protein</fullName>
    </submittedName>
</protein>
<keyword evidence="1" id="KW-1133">Transmembrane helix</keyword>
<accession>A0ABU0U686</accession>
<name>A0ABU0U686_9SPHI</name>
<keyword evidence="1" id="KW-0472">Membrane</keyword>
<proteinExistence type="predicted"/>
<keyword evidence="3" id="KW-1185">Reference proteome</keyword>
<sequence>MSTRQLILFTYFIVYSSIILSCEPYRYININGKKKFLATPNHNCEIEISAGILQINNVDFKIISNILNAGP</sequence>
<reference evidence="2 3" key="1">
    <citation type="submission" date="2023-07" db="EMBL/GenBank/DDBJ databases">
        <title>Functional and genomic diversity of the sorghum phyllosphere microbiome.</title>
        <authorList>
            <person name="Shade A."/>
        </authorList>
    </citation>
    <scope>NUCLEOTIDE SEQUENCE [LARGE SCALE GENOMIC DNA]</scope>
    <source>
        <strain evidence="2 3">SORGH_AS_0892</strain>
    </source>
</reference>
<keyword evidence="1" id="KW-0812">Transmembrane</keyword>
<evidence type="ECO:0000313" key="2">
    <source>
        <dbReference type="EMBL" id="MDQ1150472.1"/>
    </source>
</evidence>
<evidence type="ECO:0000313" key="3">
    <source>
        <dbReference type="Proteomes" id="UP001244640"/>
    </source>
</evidence>